<evidence type="ECO:0000313" key="1">
    <source>
        <dbReference type="EMBL" id="OIR16053.1"/>
    </source>
</evidence>
<gene>
    <name evidence="1" type="ORF">GALL_35570</name>
</gene>
<comment type="caution">
    <text evidence="1">The sequence shown here is derived from an EMBL/GenBank/DDBJ whole genome shotgun (WGS) entry which is preliminary data.</text>
</comment>
<name>A0A1J5TIB6_9ZZZZ</name>
<reference evidence="1" key="1">
    <citation type="submission" date="2016-10" db="EMBL/GenBank/DDBJ databases">
        <title>Sequence of Gallionella enrichment culture.</title>
        <authorList>
            <person name="Poehlein A."/>
            <person name="Muehling M."/>
            <person name="Daniel R."/>
        </authorList>
    </citation>
    <scope>NUCLEOTIDE SEQUENCE</scope>
</reference>
<dbReference type="AlphaFoldDB" id="A0A1J5TIB6"/>
<accession>A0A1J5TIB6</accession>
<protein>
    <submittedName>
        <fullName evidence="1">Uncharacterized protein</fullName>
    </submittedName>
</protein>
<dbReference type="EMBL" id="MLJW01000008">
    <property type="protein sequence ID" value="OIR16053.1"/>
    <property type="molecule type" value="Genomic_DNA"/>
</dbReference>
<organism evidence="1">
    <name type="scientific">mine drainage metagenome</name>
    <dbReference type="NCBI Taxonomy" id="410659"/>
    <lineage>
        <taxon>unclassified sequences</taxon>
        <taxon>metagenomes</taxon>
        <taxon>ecological metagenomes</taxon>
    </lineage>
</organism>
<proteinExistence type="predicted"/>
<sequence>MLEFLFCRSRNHRVQTRPRRIRSTSTCALPIANHPAGSGIHVKYSRLHIAPVNHIDDFVYCVLLEIKIDQWAGMTFHLRCSFLWRTTFNLGFHQSRSDRVIAAITKALRHYKARGLKRPRTPYSKLSGVLHAASINWRAIVTGSGNAGNALRGNQPAASISDGSGLMVPPA</sequence>